<accession>A0ABW0NCJ9</accession>
<dbReference type="Pfam" id="PF00441">
    <property type="entry name" value="Acyl-CoA_dh_1"/>
    <property type="match status" value="1"/>
</dbReference>
<name>A0ABW0NCJ9_9BURK</name>
<reference evidence="9" key="1">
    <citation type="journal article" date="2019" name="Int. J. Syst. Evol. Microbiol.">
        <title>The Global Catalogue of Microorganisms (GCM) 10K type strain sequencing project: providing services to taxonomists for standard genome sequencing and annotation.</title>
        <authorList>
            <consortium name="The Broad Institute Genomics Platform"/>
            <consortium name="The Broad Institute Genome Sequencing Center for Infectious Disease"/>
            <person name="Wu L."/>
            <person name="Ma J."/>
        </authorList>
    </citation>
    <scope>NUCLEOTIDE SEQUENCE [LARGE SCALE GENOMIC DNA]</scope>
    <source>
        <strain evidence="9">CCUG 57401</strain>
    </source>
</reference>
<evidence type="ECO:0000313" key="9">
    <source>
        <dbReference type="Proteomes" id="UP001596037"/>
    </source>
</evidence>
<evidence type="ECO:0000313" key="8">
    <source>
        <dbReference type="EMBL" id="MFC5496898.1"/>
    </source>
</evidence>
<feature type="domain" description="Acyl-CoA dehydrogenase/oxidase N-terminal" evidence="7">
    <location>
        <begin position="88"/>
        <end position="141"/>
    </location>
</feature>
<feature type="domain" description="Acyl-CoA oxidase/dehydrogenase middle" evidence="6">
    <location>
        <begin position="145"/>
        <end position="236"/>
    </location>
</feature>
<evidence type="ECO:0000256" key="1">
    <source>
        <dbReference type="ARBA" id="ARBA00001974"/>
    </source>
</evidence>
<dbReference type="PANTHER" id="PTHR43884">
    <property type="entry name" value="ACYL-COA DEHYDROGENASE"/>
    <property type="match status" value="1"/>
</dbReference>
<dbReference type="EC" id="1.-.-.-" evidence="8"/>
<dbReference type="Pfam" id="PF02770">
    <property type="entry name" value="Acyl-CoA_dh_M"/>
    <property type="match status" value="1"/>
</dbReference>
<proteinExistence type="inferred from homology"/>
<evidence type="ECO:0000256" key="3">
    <source>
        <dbReference type="ARBA" id="ARBA00022630"/>
    </source>
</evidence>
<sequence length="406" mass="43657">MGDTTFLDWPFFEQRHRDLARGLDAWAAQNIPQKHGPDVDAECRALVKSLGAAGWLNHAVGTPVTVRPELVEGPARGLRQTQPERSEIDTRSICLIRETLARHSGLADFAFAMQGLGSGAISLQGTPAQKERYLGNVARGEAIAAFALSEPEAGSDVAAMQCSARIEGEHAVLDGEKTWISNGGIADFYVVFARSGEAPGARGISAFIVDAGTPGFEIAERIEVIAPHPLAKLRFTGCRVPLSQRIGAAGEGFKVAMRTLDVFRTSVAAAALGFARHAMDEALRRATTRRMFNQRLGDFQLTQASLAQMATTIDSSALLVYRAAWQRDQGRNVTKEAAMAKLAATEGAQRVIDAAVQIFGGQGVVSGEPVEMLYREIRALRIYEGATEVQQLIIGRELLKSAGEAT</sequence>
<dbReference type="InterPro" id="IPR037069">
    <property type="entry name" value="AcylCoA_DH/ox_N_sf"/>
</dbReference>
<evidence type="ECO:0000256" key="2">
    <source>
        <dbReference type="ARBA" id="ARBA00009347"/>
    </source>
</evidence>
<dbReference type="Pfam" id="PF02771">
    <property type="entry name" value="Acyl-CoA_dh_N"/>
    <property type="match status" value="1"/>
</dbReference>
<evidence type="ECO:0000259" key="5">
    <source>
        <dbReference type="Pfam" id="PF00441"/>
    </source>
</evidence>
<evidence type="ECO:0000256" key="4">
    <source>
        <dbReference type="ARBA" id="ARBA00022827"/>
    </source>
</evidence>
<dbReference type="Gene3D" id="1.10.540.10">
    <property type="entry name" value="Acyl-CoA dehydrogenase/oxidase, N-terminal domain"/>
    <property type="match status" value="1"/>
</dbReference>
<dbReference type="PROSITE" id="PS00072">
    <property type="entry name" value="ACYL_COA_DH_1"/>
    <property type="match status" value="1"/>
</dbReference>
<dbReference type="InterPro" id="IPR009100">
    <property type="entry name" value="AcylCoA_DH/oxidase_NM_dom_sf"/>
</dbReference>
<comment type="similarity">
    <text evidence="2">Belongs to the acyl-CoA dehydrogenase family.</text>
</comment>
<dbReference type="Gene3D" id="2.40.110.10">
    <property type="entry name" value="Butyryl-CoA Dehydrogenase, subunit A, domain 2"/>
    <property type="match status" value="1"/>
</dbReference>
<keyword evidence="4" id="KW-0274">FAD</keyword>
<keyword evidence="8" id="KW-0560">Oxidoreductase</keyword>
<keyword evidence="3" id="KW-0285">Flavoprotein</keyword>
<dbReference type="InterPro" id="IPR009075">
    <property type="entry name" value="AcylCo_DH/oxidase_C"/>
</dbReference>
<dbReference type="InterPro" id="IPR006091">
    <property type="entry name" value="Acyl-CoA_Oxase/DH_mid-dom"/>
</dbReference>
<dbReference type="InterPro" id="IPR036250">
    <property type="entry name" value="AcylCo_DH-like_C"/>
</dbReference>
<dbReference type="EMBL" id="JBHSMF010000003">
    <property type="protein sequence ID" value="MFC5496898.1"/>
    <property type="molecule type" value="Genomic_DNA"/>
</dbReference>
<comment type="caution">
    <text evidence="8">The sequence shown here is derived from an EMBL/GenBank/DDBJ whole genome shotgun (WGS) entry which is preliminary data.</text>
</comment>
<dbReference type="SUPFAM" id="SSF56645">
    <property type="entry name" value="Acyl-CoA dehydrogenase NM domain-like"/>
    <property type="match status" value="1"/>
</dbReference>
<dbReference type="Gene3D" id="1.20.140.10">
    <property type="entry name" value="Butyryl-CoA Dehydrogenase, subunit A, domain 3"/>
    <property type="match status" value="1"/>
</dbReference>
<dbReference type="RefSeq" id="WP_376848930.1">
    <property type="nucleotide sequence ID" value="NZ_JBHSMF010000003.1"/>
</dbReference>
<organism evidence="8 9">
    <name type="scientific">Caenimonas terrae</name>
    <dbReference type="NCBI Taxonomy" id="696074"/>
    <lineage>
        <taxon>Bacteria</taxon>
        <taxon>Pseudomonadati</taxon>
        <taxon>Pseudomonadota</taxon>
        <taxon>Betaproteobacteria</taxon>
        <taxon>Burkholderiales</taxon>
        <taxon>Comamonadaceae</taxon>
        <taxon>Caenimonas</taxon>
    </lineage>
</organism>
<dbReference type="InterPro" id="IPR013786">
    <property type="entry name" value="AcylCoA_DH/ox_N"/>
</dbReference>
<dbReference type="InterPro" id="IPR006089">
    <property type="entry name" value="Acyl-CoA_DH_CS"/>
</dbReference>
<protein>
    <submittedName>
        <fullName evidence="8">Acyl-CoA dehydrogenase family protein</fullName>
        <ecNumber evidence="8">1.-.-.-</ecNumber>
    </submittedName>
</protein>
<dbReference type="Proteomes" id="UP001596037">
    <property type="component" value="Unassembled WGS sequence"/>
</dbReference>
<gene>
    <name evidence="8" type="ORF">ACFPOE_05065</name>
</gene>
<dbReference type="GO" id="GO:0016491">
    <property type="term" value="F:oxidoreductase activity"/>
    <property type="evidence" value="ECO:0007669"/>
    <property type="project" value="UniProtKB-KW"/>
</dbReference>
<evidence type="ECO:0000259" key="7">
    <source>
        <dbReference type="Pfam" id="PF02771"/>
    </source>
</evidence>
<keyword evidence="9" id="KW-1185">Reference proteome</keyword>
<dbReference type="InterPro" id="IPR046373">
    <property type="entry name" value="Acyl-CoA_Oxase/DH_mid-dom_sf"/>
</dbReference>
<dbReference type="PANTHER" id="PTHR43884:SF22">
    <property type="entry name" value="BLR3437 PROTEIN"/>
    <property type="match status" value="1"/>
</dbReference>
<dbReference type="SUPFAM" id="SSF47203">
    <property type="entry name" value="Acyl-CoA dehydrogenase C-terminal domain-like"/>
    <property type="match status" value="1"/>
</dbReference>
<feature type="domain" description="Acyl-CoA dehydrogenase/oxidase C-terminal" evidence="5">
    <location>
        <begin position="250"/>
        <end position="399"/>
    </location>
</feature>
<evidence type="ECO:0000259" key="6">
    <source>
        <dbReference type="Pfam" id="PF02770"/>
    </source>
</evidence>
<comment type="cofactor">
    <cofactor evidence="1">
        <name>FAD</name>
        <dbReference type="ChEBI" id="CHEBI:57692"/>
    </cofactor>
</comment>